<protein>
    <recommendedName>
        <fullName evidence="3">Carboxypeptidase regulatory-like domain-containing protein</fullName>
    </recommendedName>
</protein>
<reference evidence="1 2" key="1">
    <citation type="journal article" date="2009" name="Stand. Genomic Sci.">
        <title>Complete genome sequence of Pirellula staleyi type strain (ATCC 27377).</title>
        <authorList>
            <person name="Clum A."/>
            <person name="Tindall B.J."/>
            <person name="Sikorski J."/>
            <person name="Ivanova N."/>
            <person name="Mavrommatis K."/>
            <person name="Lucas S."/>
            <person name="Glavina del Rio T."/>
            <person name="Nolan M."/>
            <person name="Chen F."/>
            <person name="Tice H."/>
            <person name="Pitluck S."/>
            <person name="Cheng J.F."/>
            <person name="Chertkov O."/>
            <person name="Brettin T."/>
            <person name="Han C."/>
            <person name="Detter J.C."/>
            <person name="Kuske C."/>
            <person name="Bruce D."/>
            <person name="Goodwin L."/>
            <person name="Ovchinikova G."/>
            <person name="Pati A."/>
            <person name="Mikhailova N."/>
            <person name="Chen A."/>
            <person name="Palaniappan K."/>
            <person name="Land M."/>
            <person name="Hauser L."/>
            <person name="Chang Y.J."/>
            <person name="Jeffries C.D."/>
            <person name="Chain P."/>
            <person name="Rohde M."/>
            <person name="Goker M."/>
            <person name="Bristow J."/>
            <person name="Eisen J.A."/>
            <person name="Markowitz V."/>
            <person name="Hugenholtz P."/>
            <person name="Kyrpides N.C."/>
            <person name="Klenk H.P."/>
            <person name="Lapidus A."/>
        </authorList>
    </citation>
    <scope>NUCLEOTIDE SEQUENCE [LARGE SCALE GENOMIC DNA]</scope>
    <source>
        <strain evidence="2">ATCC 27377 / DSM 6068 / ICPB 4128</strain>
    </source>
</reference>
<keyword evidence="2" id="KW-1185">Reference proteome</keyword>
<dbReference type="OrthoDB" id="289014at2"/>
<evidence type="ECO:0000313" key="1">
    <source>
        <dbReference type="EMBL" id="ADB17961.1"/>
    </source>
</evidence>
<dbReference type="Proteomes" id="UP000001887">
    <property type="component" value="Chromosome"/>
</dbReference>
<organism evidence="1 2">
    <name type="scientific">Pirellula staleyi (strain ATCC 27377 / DSM 6068 / ICPB 4128)</name>
    <name type="common">Pirella staleyi</name>
    <dbReference type="NCBI Taxonomy" id="530564"/>
    <lineage>
        <taxon>Bacteria</taxon>
        <taxon>Pseudomonadati</taxon>
        <taxon>Planctomycetota</taxon>
        <taxon>Planctomycetia</taxon>
        <taxon>Pirellulales</taxon>
        <taxon>Pirellulaceae</taxon>
        <taxon>Pirellula</taxon>
    </lineage>
</organism>
<dbReference type="HOGENOM" id="CLU_1853357_0_0_0"/>
<dbReference type="EMBL" id="CP001848">
    <property type="protein sequence ID" value="ADB17961.1"/>
    <property type="molecule type" value="Genomic_DNA"/>
</dbReference>
<sequence length="138" mass="14644">MSQPATLKMIVGCIAIGCLVLVGCGEPPPVVAPVKGMVTLDGNPMPVGEILFRGQGTPNSMTLNVNAGEFAGDVQPGKYKIEVYSYTMIQPTADATGYMPSEPIKQNTIPPQWNTMSVVVIDVPQGGKEDFKFAVTSR</sequence>
<name>D2QXC1_PIRSD</name>
<dbReference type="AlphaFoldDB" id="D2QXC1"/>
<proteinExistence type="predicted"/>
<evidence type="ECO:0000313" key="2">
    <source>
        <dbReference type="Proteomes" id="UP000001887"/>
    </source>
</evidence>
<dbReference type="KEGG" id="psl:Psta_3297"/>
<gene>
    <name evidence="1" type="ordered locus">Psta_3297</name>
</gene>
<evidence type="ECO:0008006" key="3">
    <source>
        <dbReference type="Google" id="ProtNLM"/>
    </source>
</evidence>
<accession>D2QXC1</accession>